<feature type="compositionally biased region" description="Acidic residues" evidence="13">
    <location>
        <begin position="20"/>
        <end position="39"/>
    </location>
</feature>
<comment type="caution">
    <text evidence="15">The sequence shown here is derived from an EMBL/GenBank/DDBJ whole genome shotgun (WGS) entry which is preliminary data.</text>
</comment>
<dbReference type="AlphaFoldDB" id="A0AAN9A121"/>
<evidence type="ECO:0000256" key="7">
    <source>
        <dbReference type="ARBA" id="ARBA00023136"/>
    </source>
</evidence>
<evidence type="ECO:0000256" key="8">
    <source>
        <dbReference type="ARBA" id="ARBA00023157"/>
    </source>
</evidence>
<dbReference type="PRINTS" id="PR01609">
    <property type="entry name" value="CD36FAMILY"/>
</dbReference>
<evidence type="ECO:0000256" key="11">
    <source>
        <dbReference type="ARBA" id="ARBA00040821"/>
    </source>
</evidence>
<protein>
    <recommendedName>
        <fullName evidence="11">Scavenger receptor class B member 1</fullName>
    </recommendedName>
    <alternativeName>
        <fullName evidence="12">SR-BI</fullName>
    </alternativeName>
</protein>
<evidence type="ECO:0000256" key="9">
    <source>
        <dbReference type="ARBA" id="ARBA00023170"/>
    </source>
</evidence>
<keyword evidence="10" id="KW-0325">Glycoprotein</keyword>
<evidence type="ECO:0000256" key="12">
    <source>
        <dbReference type="ARBA" id="ARBA00042244"/>
    </source>
</evidence>
<feature type="non-terminal residue" evidence="15">
    <location>
        <position position="444"/>
    </location>
</feature>
<dbReference type="PANTHER" id="PTHR11923">
    <property type="entry name" value="SCAVENGER RECEPTOR CLASS B TYPE-1 SR-B1"/>
    <property type="match status" value="1"/>
</dbReference>
<keyword evidence="6 14" id="KW-1133">Transmembrane helix</keyword>
<evidence type="ECO:0000256" key="6">
    <source>
        <dbReference type="ARBA" id="ARBA00022989"/>
    </source>
</evidence>
<dbReference type="InterPro" id="IPR002159">
    <property type="entry name" value="CD36_fam"/>
</dbReference>
<evidence type="ECO:0000256" key="10">
    <source>
        <dbReference type="ARBA" id="ARBA00023180"/>
    </source>
</evidence>
<dbReference type="PANTHER" id="PTHR11923:SF110">
    <property type="entry name" value="SCAVENGER RECEPTOR CLASS B MEMBER 1"/>
    <property type="match status" value="1"/>
</dbReference>
<dbReference type="GO" id="GO:0005044">
    <property type="term" value="F:scavenger receptor activity"/>
    <property type="evidence" value="ECO:0007669"/>
    <property type="project" value="TreeGrafter"/>
</dbReference>
<gene>
    <name evidence="15" type="ORF">SK128_008970</name>
</gene>
<keyword evidence="4" id="KW-1003">Cell membrane</keyword>
<evidence type="ECO:0000256" key="13">
    <source>
        <dbReference type="SAM" id="MobiDB-lite"/>
    </source>
</evidence>
<name>A0AAN9A121_HALRR</name>
<feature type="region of interest" description="Disordered" evidence="13">
    <location>
        <begin position="1"/>
        <end position="39"/>
    </location>
</feature>
<dbReference type="Proteomes" id="UP001381693">
    <property type="component" value="Unassembled WGS sequence"/>
</dbReference>
<evidence type="ECO:0000313" key="15">
    <source>
        <dbReference type="EMBL" id="KAK7068410.1"/>
    </source>
</evidence>
<dbReference type="Pfam" id="PF01130">
    <property type="entry name" value="CD36"/>
    <property type="match status" value="1"/>
</dbReference>
<dbReference type="GO" id="GO:0005737">
    <property type="term" value="C:cytoplasm"/>
    <property type="evidence" value="ECO:0007669"/>
    <property type="project" value="TreeGrafter"/>
</dbReference>
<evidence type="ECO:0000313" key="16">
    <source>
        <dbReference type="Proteomes" id="UP001381693"/>
    </source>
</evidence>
<dbReference type="GO" id="GO:0005901">
    <property type="term" value="C:caveola"/>
    <property type="evidence" value="ECO:0007669"/>
    <property type="project" value="UniProtKB-SubCell"/>
</dbReference>
<evidence type="ECO:0000256" key="3">
    <source>
        <dbReference type="ARBA" id="ARBA00010532"/>
    </source>
</evidence>
<comment type="similarity">
    <text evidence="3">Belongs to the CD36 family.</text>
</comment>
<keyword evidence="5 14" id="KW-0812">Transmembrane</keyword>
<evidence type="ECO:0000256" key="5">
    <source>
        <dbReference type="ARBA" id="ARBA00022692"/>
    </source>
</evidence>
<organism evidence="15 16">
    <name type="scientific">Halocaridina rubra</name>
    <name type="common">Hawaiian red shrimp</name>
    <dbReference type="NCBI Taxonomy" id="373956"/>
    <lineage>
        <taxon>Eukaryota</taxon>
        <taxon>Metazoa</taxon>
        <taxon>Ecdysozoa</taxon>
        <taxon>Arthropoda</taxon>
        <taxon>Crustacea</taxon>
        <taxon>Multicrustacea</taxon>
        <taxon>Malacostraca</taxon>
        <taxon>Eumalacostraca</taxon>
        <taxon>Eucarida</taxon>
        <taxon>Decapoda</taxon>
        <taxon>Pleocyemata</taxon>
        <taxon>Caridea</taxon>
        <taxon>Atyoidea</taxon>
        <taxon>Atyidae</taxon>
        <taxon>Halocaridina</taxon>
    </lineage>
</organism>
<accession>A0AAN9A121</accession>
<evidence type="ECO:0000256" key="2">
    <source>
        <dbReference type="ARBA" id="ARBA00004651"/>
    </source>
</evidence>
<keyword evidence="7 14" id="KW-0472">Membrane</keyword>
<comment type="subcellular location">
    <subcellularLocation>
        <location evidence="2">Cell membrane</location>
        <topology evidence="2">Multi-pass membrane protein</topology>
    </subcellularLocation>
    <subcellularLocation>
        <location evidence="1">Membrane</location>
        <location evidence="1">Caveola</location>
        <topology evidence="1">Multi-pass membrane protein</topology>
    </subcellularLocation>
</comment>
<keyword evidence="8" id="KW-1015">Disulfide bond</keyword>
<keyword evidence="16" id="KW-1185">Reference proteome</keyword>
<proteinExistence type="inferred from homology"/>
<feature type="transmembrane region" description="Helical" evidence="14">
    <location>
        <begin position="92"/>
        <end position="116"/>
    </location>
</feature>
<evidence type="ECO:0000256" key="14">
    <source>
        <dbReference type="SAM" id="Phobius"/>
    </source>
</evidence>
<evidence type="ECO:0000256" key="1">
    <source>
        <dbReference type="ARBA" id="ARBA00004189"/>
    </source>
</evidence>
<evidence type="ECO:0000256" key="4">
    <source>
        <dbReference type="ARBA" id="ARBA00022475"/>
    </source>
</evidence>
<dbReference type="EMBL" id="JAXCGZ010017260">
    <property type="protein sequence ID" value="KAK7068410.1"/>
    <property type="molecule type" value="Genomic_DNA"/>
</dbReference>
<reference evidence="15 16" key="1">
    <citation type="submission" date="2023-11" db="EMBL/GenBank/DDBJ databases">
        <title>Halocaridina rubra genome assembly.</title>
        <authorList>
            <person name="Smith C."/>
        </authorList>
    </citation>
    <scope>NUCLEOTIDE SEQUENCE [LARGE SCALE GENOMIC DNA]</scope>
    <source>
        <strain evidence="15">EP-1</strain>
        <tissue evidence="15">Whole</tissue>
    </source>
</reference>
<sequence length="444" mass="51210">MEYKYSPSEFPKYHKRRDDDYDGDDEEHETLEEETPMTEEELEAYVKTKTVKCCLCSNEDSDGADTRGDEKHMLVGQKKNKRIMRRKSQCCCCRWQCLLTMFLISAFALMAVLAWWDSTLHGALLKSVVMKEGSPKDHMWRSSSIDAFYKVWVFNLTNPQEFMAGDRPRVYELGPYVYKYRETKHNVRYNIDGTVLYQGKPIYQFQPHLSPGREEDVVTTVNIPFVNAAEMVKNEEVVKTVMKVMKKVHSFDTVRSLTVGELLWGHRSRVLDWARTLQDVPYPHQLFGLLMGLNDTLQPPYVIHTGLNDVSRMNQIVAWNKRQLLEFWSGTECNVIRGTDGNGFAPGLSKEDKLFIFNGQLCRSLPLVYNSTVTRQGLESYKFVPPSDIFTYGPDYPDNQCYCGTEGCPARGLVDMKPCYFGASVAFSFPHFYDGDPKLRHLVR</sequence>
<keyword evidence="9" id="KW-0675">Receptor</keyword>